<protein>
    <submittedName>
        <fullName evidence="2">Uncharacterized protein</fullName>
    </submittedName>
</protein>
<feature type="compositionally biased region" description="Low complexity" evidence="1">
    <location>
        <begin position="16"/>
        <end position="33"/>
    </location>
</feature>
<evidence type="ECO:0000313" key="2">
    <source>
        <dbReference type="EMBL" id="JAD55269.1"/>
    </source>
</evidence>
<sequence>MTGAPPPASTRRRPPRGATRPTRSTATSLTTGT</sequence>
<feature type="region of interest" description="Disordered" evidence="1">
    <location>
        <begin position="1"/>
        <end position="33"/>
    </location>
</feature>
<accession>A0A0A9AU44</accession>
<evidence type="ECO:0000256" key="1">
    <source>
        <dbReference type="SAM" id="MobiDB-lite"/>
    </source>
</evidence>
<name>A0A0A9AU44_ARUDO</name>
<reference evidence="2" key="1">
    <citation type="submission" date="2014-09" db="EMBL/GenBank/DDBJ databases">
        <authorList>
            <person name="Magalhaes I.L.F."/>
            <person name="Oliveira U."/>
            <person name="Santos F.R."/>
            <person name="Vidigal T.H.D.A."/>
            <person name="Brescovit A.D."/>
            <person name="Santos A.J."/>
        </authorList>
    </citation>
    <scope>NUCLEOTIDE SEQUENCE</scope>
    <source>
        <tissue evidence="2">Shoot tissue taken approximately 20 cm above the soil surface</tissue>
    </source>
</reference>
<dbReference type="AlphaFoldDB" id="A0A0A9AU44"/>
<organism evidence="2">
    <name type="scientific">Arundo donax</name>
    <name type="common">Giant reed</name>
    <name type="synonym">Donax arundinaceus</name>
    <dbReference type="NCBI Taxonomy" id="35708"/>
    <lineage>
        <taxon>Eukaryota</taxon>
        <taxon>Viridiplantae</taxon>
        <taxon>Streptophyta</taxon>
        <taxon>Embryophyta</taxon>
        <taxon>Tracheophyta</taxon>
        <taxon>Spermatophyta</taxon>
        <taxon>Magnoliopsida</taxon>
        <taxon>Liliopsida</taxon>
        <taxon>Poales</taxon>
        <taxon>Poaceae</taxon>
        <taxon>PACMAD clade</taxon>
        <taxon>Arundinoideae</taxon>
        <taxon>Arundineae</taxon>
        <taxon>Arundo</taxon>
    </lineage>
</organism>
<reference evidence="2" key="2">
    <citation type="journal article" date="2015" name="Data Brief">
        <title>Shoot transcriptome of the giant reed, Arundo donax.</title>
        <authorList>
            <person name="Barrero R.A."/>
            <person name="Guerrero F.D."/>
            <person name="Moolhuijzen P."/>
            <person name="Goolsby J.A."/>
            <person name="Tidwell J."/>
            <person name="Bellgard S.E."/>
            <person name="Bellgard M.I."/>
        </authorList>
    </citation>
    <scope>NUCLEOTIDE SEQUENCE</scope>
    <source>
        <tissue evidence="2">Shoot tissue taken approximately 20 cm above the soil surface</tissue>
    </source>
</reference>
<proteinExistence type="predicted"/>
<dbReference type="EMBL" id="GBRH01242626">
    <property type="protein sequence ID" value="JAD55269.1"/>
    <property type="molecule type" value="Transcribed_RNA"/>
</dbReference>